<dbReference type="AlphaFoldDB" id="A0A6I3SAF4"/>
<dbReference type="Proteomes" id="UP000462362">
    <property type="component" value="Unassembled WGS sequence"/>
</dbReference>
<accession>A0A6I3SAF4</accession>
<protein>
    <submittedName>
        <fullName evidence="1">Uncharacterized protein</fullName>
    </submittedName>
</protein>
<gene>
    <name evidence="1" type="ORF">GMD42_07955</name>
</gene>
<reference evidence="1 2" key="1">
    <citation type="journal article" date="2019" name="Nat. Med.">
        <title>A library of human gut bacterial isolates paired with longitudinal multiomics data enables mechanistic microbiome research.</title>
        <authorList>
            <person name="Poyet M."/>
            <person name="Groussin M."/>
            <person name="Gibbons S.M."/>
            <person name="Avila-Pacheco J."/>
            <person name="Jiang X."/>
            <person name="Kearney S.M."/>
            <person name="Perrotta A.R."/>
            <person name="Berdy B."/>
            <person name="Zhao S."/>
            <person name="Lieberman T.D."/>
            <person name="Swanson P.K."/>
            <person name="Smith M."/>
            <person name="Roesemann S."/>
            <person name="Alexander J.E."/>
            <person name="Rich S.A."/>
            <person name="Livny J."/>
            <person name="Vlamakis H."/>
            <person name="Clish C."/>
            <person name="Bullock K."/>
            <person name="Deik A."/>
            <person name="Scott J."/>
            <person name="Pierce K.A."/>
            <person name="Xavier R.J."/>
            <person name="Alm E.J."/>
        </authorList>
    </citation>
    <scope>NUCLEOTIDE SEQUENCE [LARGE SCALE GENOMIC DNA]</scope>
    <source>
        <strain evidence="1 2">BIOML-A2</strain>
    </source>
</reference>
<organism evidence="1 2">
    <name type="scientific">Parasutterella excrementihominis</name>
    <dbReference type="NCBI Taxonomy" id="487175"/>
    <lineage>
        <taxon>Bacteria</taxon>
        <taxon>Pseudomonadati</taxon>
        <taxon>Pseudomonadota</taxon>
        <taxon>Betaproteobacteria</taxon>
        <taxon>Burkholderiales</taxon>
        <taxon>Sutterellaceae</taxon>
        <taxon>Parasutterella</taxon>
    </lineage>
</organism>
<sequence>MSNKNCLFFFFAFVPGLSTSFLTAAADKDRRRDLGEGFCLKIHRFLVFCRSVYFGIVLDTPSLLSQKGDTSAEKIKENRSCLSSLLPFVEVAKISQLRRINGRKDLPHVLGKSLQGRAERGFESGAKRSVRRQSNGTKIYHPHFKDQPTGSSSFFSFDAENKNNIIAVSSTAKYQETKKSDQNKKVFYAAALTSALFERKGGGSKLLLSN</sequence>
<evidence type="ECO:0000313" key="1">
    <source>
        <dbReference type="EMBL" id="MTU43558.1"/>
    </source>
</evidence>
<dbReference type="RefSeq" id="WP_155165334.1">
    <property type="nucleotide sequence ID" value="NZ_WNBY01000010.1"/>
</dbReference>
<name>A0A6I3SAF4_9BURK</name>
<comment type="caution">
    <text evidence="1">The sequence shown here is derived from an EMBL/GenBank/DDBJ whole genome shotgun (WGS) entry which is preliminary data.</text>
</comment>
<dbReference type="EMBL" id="WNCL01000021">
    <property type="protein sequence ID" value="MTU43558.1"/>
    <property type="molecule type" value="Genomic_DNA"/>
</dbReference>
<evidence type="ECO:0000313" key="2">
    <source>
        <dbReference type="Proteomes" id="UP000462362"/>
    </source>
</evidence>
<proteinExistence type="predicted"/>